<keyword evidence="5" id="KW-0547">Nucleotide-binding</keyword>
<keyword evidence="6 10" id="KW-0067">ATP-binding</keyword>
<dbReference type="InterPro" id="IPR027417">
    <property type="entry name" value="P-loop_NTPase"/>
</dbReference>
<evidence type="ECO:0000256" key="1">
    <source>
        <dbReference type="ARBA" id="ARBA00004202"/>
    </source>
</evidence>
<dbReference type="GO" id="GO:0015833">
    <property type="term" value="P:peptide transport"/>
    <property type="evidence" value="ECO:0007669"/>
    <property type="project" value="InterPro"/>
</dbReference>
<dbReference type="Gene3D" id="3.40.50.300">
    <property type="entry name" value="P-loop containing nucleotide triphosphate hydrolases"/>
    <property type="match status" value="2"/>
</dbReference>
<evidence type="ECO:0000256" key="6">
    <source>
        <dbReference type="ARBA" id="ARBA00022840"/>
    </source>
</evidence>
<sequence>MSATSDNEPVLRVDGLSVDFRTSSGPVTAVSGVSFAVREREIVAVVGESGSGKSTTAMAVLQLLAPNAHVSGGIQLLGRDVLALRGEQLRRVRGKDAAMIFQEPMTALNPLHTIGAQLVEAMRNHATPQERRSRDFRAEAVRLLHRVGIPEPERRLRQYPHQLSGGQRQRVVIAVALSCRPRLIIADEPTTALDVTVQAGILDLLRDIRDTDGTAVLLITHNMGVVADIADRVLVMRHGELVEQAGTERLFAAPSHDYTRALLAAVPKLGDRDRATDSGVDGDTKASEVDTGNASSEPDTGAAPAALELTDVVVSYATGRGTGLRALDRVSLRLAPGEMLGLVGESGSGKSTLGQCALGLITPDAGEVRVFGTPLRRARGRAGRALRGQLGVVFQDPASSLDPRMTVAQCVAEPLLVHRVRDRAERARRVAELLDAVELGSAVHHRFPHELSGGQRQRVSLARALVLRPKLLVADEPTSALDVSVQATVLDVLTRLHRELGFACLFISHDLAVVDAVCDRVAVMRAGRIIEDGPRRDILTNAGQEYTRQLVMSSPVPDPVRQRRRRGDRAAGTTTGAAR</sequence>
<dbReference type="PROSITE" id="PS00211">
    <property type="entry name" value="ABC_TRANSPORTER_1"/>
    <property type="match status" value="2"/>
</dbReference>
<dbReference type="SUPFAM" id="SSF52540">
    <property type="entry name" value="P-loop containing nucleoside triphosphate hydrolases"/>
    <property type="match status" value="2"/>
</dbReference>
<keyword evidence="3" id="KW-0813">Transport</keyword>
<organism evidence="10 11">
    <name type="scientific">Goodfellowiella coeruleoviolacea</name>
    <dbReference type="NCBI Taxonomy" id="334858"/>
    <lineage>
        <taxon>Bacteria</taxon>
        <taxon>Bacillati</taxon>
        <taxon>Actinomycetota</taxon>
        <taxon>Actinomycetes</taxon>
        <taxon>Pseudonocardiales</taxon>
        <taxon>Pseudonocardiaceae</taxon>
        <taxon>Goodfellowiella</taxon>
    </lineage>
</organism>
<accession>A0AAE3GB36</accession>
<feature type="region of interest" description="Disordered" evidence="8">
    <location>
        <begin position="273"/>
        <end position="303"/>
    </location>
</feature>
<dbReference type="SMART" id="SM00382">
    <property type="entry name" value="AAA"/>
    <property type="match status" value="2"/>
</dbReference>
<proteinExistence type="inferred from homology"/>
<feature type="domain" description="ABC transporter" evidence="9">
    <location>
        <begin position="11"/>
        <end position="263"/>
    </location>
</feature>
<feature type="compositionally biased region" description="Basic and acidic residues" evidence="8">
    <location>
        <begin position="273"/>
        <end position="288"/>
    </location>
</feature>
<dbReference type="EMBL" id="JAMTCK010000004">
    <property type="protein sequence ID" value="MCP2165026.1"/>
    <property type="molecule type" value="Genomic_DNA"/>
</dbReference>
<dbReference type="GO" id="GO:0005524">
    <property type="term" value="F:ATP binding"/>
    <property type="evidence" value="ECO:0007669"/>
    <property type="project" value="UniProtKB-KW"/>
</dbReference>
<dbReference type="Pfam" id="PF08352">
    <property type="entry name" value="oligo_HPY"/>
    <property type="match status" value="2"/>
</dbReference>
<evidence type="ECO:0000256" key="8">
    <source>
        <dbReference type="SAM" id="MobiDB-lite"/>
    </source>
</evidence>
<dbReference type="GO" id="GO:0016887">
    <property type="term" value="F:ATP hydrolysis activity"/>
    <property type="evidence" value="ECO:0007669"/>
    <property type="project" value="InterPro"/>
</dbReference>
<evidence type="ECO:0000313" key="11">
    <source>
        <dbReference type="Proteomes" id="UP001206128"/>
    </source>
</evidence>
<dbReference type="NCBIfam" id="NF008453">
    <property type="entry name" value="PRK11308.1"/>
    <property type="match status" value="2"/>
</dbReference>
<evidence type="ECO:0000256" key="4">
    <source>
        <dbReference type="ARBA" id="ARBA00022475"/>
    </source>
</evidence>
<dbReference type="AlphaFoldDB" id="A0AAE3GB36"/>
<dbReference type="PANTHER" id="PTHR43297">
    <property type="entry name" value="OLIGOPEPTIDE TRANSPORT ATP-BINDING PROTEIN APPD"/>
    <property type="match status" value="1"/>
</dbReference>
<feature type="domain" description="ABC transporter" evidence="9">
    <location>
        <begin position="307"/>
        <end position="551"/>
    </location>
</feature>
<dbReference type="InterPro" id="IPR013563">
    <property type="entry name" value="Oligopep_ABC_C"/>
</dbReference>
<dbReference type="RefSeq" id="WP_253769451.1">
    <property type="nucleotide sequence ID" value="NZ_JAMTCK010000004.1"/>
</dbReference>
<evidence type="ECO:0000256" key="2">
    <source>
        <dbReference type="ARBA" id="ARBA00005417"/>
    </source>
</evidence>
<comment type="similarity">
    <text evidence="2">Belongs to the ABC transporter superfamily.</text>
</comment>
<keyword evidence="11" id="KW-1185">Reference proteome</keyword>
<dbReference type="InterPro" id="IPR050388">
    <property type="entry name" value="ABC_Ni/Peptide_Import"/>
</dbReference>
<feature type="compositionally biased region" description="Low complexity" evidence="8">
    <location>
        <begin position="570"/>
        <end position="579"/>
    </location>
</feature>
<dbReference type="Proteomes" id="UP001206128">
    <property type="component" value="Unassembled WGS sequence"/>
</dbReference>
<keyword evidence="7" id="KW-0472">Membrane</keyword>
<reference evidence="10" key="1">
    <citation type="submission" date="2022-06" db="EMBL/GenBank/DDBJ databases">
        <title>Genomic Encyclopedia of Archaeal and Bacterial Type Strains, Phase II (KMG-II): from individual species to whole genera.</title>
        <authorList>
            <person name="Goeker M."/>
        </authorList>
    </citation>
    <scope>NUCLEOTIDE SEQUENCE</scope>
    <source>
        <strain evidence="10">DSM 43935</strain>
    </source>
</reference>
<gene>
    <name evidence="10" type="ORF">LX83_001875</name>
</gene>
<dbReference type="NCBIfam" id="NF007739">
    <property type="entry name" value="PRK10419.1"/>
    <property type="match status" value="2"/>
</dbReference>
<dbReference type="InterPro" id="IPR003593">
    <property type="entry name" value="AAA+_ATPase"/>
</dbReference>
<dbReference type="CDD" id="cd03257">
    <property type="entry name" value="ABC_NikE_OppD_transporters"/>
    <property type="match status" value="2"/>
</dbReference>
<comment type="caution">
    <text evidence="10">The sequence shown here is derived from an EMBL/GenBank/DDBJ whole genome shotgun (WGS) entry which is preliminary data.</text>
</comment>
<evidence type="ECO:0000256" key="7">
    <source>
        <dbReference type="ARBA" id="ARBA00023136"/>
    </source>
</evidence>
<name>A0AAE3GB36_9PSEU</name>
<feature type="region of interest" description="Disordered" evidence="8">
    <location>
        <begin position="554"/>
        <end position="579"/>
    </location>
</feature>
<evidence type="ECO:0000259" key="9">
    <source>
        <dbReference type="PROSITE" id="PS50893"/>
    </source>
</evidence>
<keyword evidence="4" id="KW-1003">Cell membrane</keyword>
<evidence type="ECO:0000313" key="10">
    <source>
        <dbReference type="EMBL" id="MCP2165026.1"/>
    </source>
</evidence>
<protein>
    <submittedName>
        <fullName evidence="10">Peptide/nickel transport system ATP-binding protein</fullName>
    </submittedName>
</protein>
<dbReference type="PANTHER" id="PTHR43297:SF2">
    <property type="entry name" value="DIPEPTIDE TRANSPORT ATP-BINDING PROTEIN DPPD"/>
    <property type="match status" value="1"/>
</dbReference>
<dbReference type="GO" id="GO:0005886">
    <property type="term" value="C:plasma membrane"/>
    <property type="evidence" value="ECO:0007669"/>
    <property type="project" value="UniProtKB-SubCell"/>
</dbReference>
<dbReference type="Pfam" id="PF00005">
    <property type="entry name" value="ABC_tran"/>
    <property type="match status" value="2"/>
</dbReference>
<dbReference type="PROSITE" id="PS50893">
    <property type="entry name" value="ABC_TRANSPORTER_2"/>
    <property type="match status" value="2"/>
</dbReference>
<dbReference type="FunFam" id="3.40.50.300:FF:000016">
    <property type="entry name" value="Oligopeptide ABC transporter ATP-binding component"/>
    <property type="match status" value="1"/>
</dbReference>
<comment type="subcellular location">
    <subcellularLocation>
        <location evidence="1">Cell membrane</location>
        <topology evidence="1">Peripheral membrane protein</topology>
    </subcellularLocation>
</comment>
<dbReference type="InterPro" id="IPR003439">
    <property type="entry name" value="ABC_transporter-like_ATP-bd"/>
</dbReference>
<evidence type="ECO:0000256" key="3">
    <source>
        <dbReference type="ARBA" id="ARBA00022448"/>
    </source>
</evidence>
<evidence type="ECO:0000256" key="5">
    <source>
        <dbReference type="ARBA" id="ARBA00022741"/>
    </source>
</evidence>
<dbReference type="InterPro" id="IPR017871">
    <property type="entry name" value="ABC_transporter-like_CS"/>
</dbReference>